<sequence>MGRQQNEMLISVRPPSNWQPEKRMHWGSYITGVRTDCIKPRYRQFSELLLAVPVCLVVRSLRNLGCLLDMLGRNPS</sequence>
<name>A0A0C3JTL4_PISTI</name>
<reference evidence="1 2" key="1">
    <citation type="submission" date="2014-04" db="EMBL/GenBank/DDBJ databases">
        <authorList>
            <consortium name="DOE Joint Genome Institute"/>
            <person name="Kuo A."/>
            <person name="Kohler A."/>
            <person name="Costa M.D."/>
            <person name="Nagy L.G."/>
            <person name="Floudas D."/>
            <person name="Copeland A."/>
            <person name="Barry K.W."/>
            <person name="Cichocki N."/>
            <person name="Veneault-Fourrey C."/>
            <person name="LaButti K."/>
            <person name="Lindquist E.A."/>
            <person name="Lipzen A."/>
            <person name="Lundell T."/>
            <person name="Morin E."/>
            <person name="Murat C."/>
            <person name="Sun H."/>
            <person name="Tunlid A."/>
            <person name="Henrissat B."/>
            <person name="Grigoriev I.V."/>
            <person name="Hibbett D.S."/>
            <person name="Martin F."/>
            <person name="Nordberg H.P."/>
            <person name="Cantor M.N."/>
            <person name="Hua S.X."/>
        </authorList>
    </citation>
    <scope>NUCLEOTIDE SEQUENCE [LARGE SCALE GENOMIC DNA]</scope>
    <source>
        <strain evidence="1 2">Marx 270</strain>
    </source>
</reference>
<reference evidence="2" key="2">
    <citation type="submission" date="2015-01" db="EMBL/GenBank/DDBJ databases">
        <title>Evolutionary Origins and Diversification of the Mycorrhizal Mutualists.</title>
        <authorList>
            <consortium name="DOE Joint Genome Institute"/>
            <consortium name="Mycorrhizal Genomics Consortium"/>
            <person name="Kohler A."/>
            <person name="Kuo A."/>
            <person name="Nagy L.G."/>
            <person name="Floudas D."/>
            <person name="Copeland A."/>
            <person name="Barry K.W."/>
            <person name="Cichocki N."/>
            <person name="Veneault-Fourrey C."/>
            <person name="LaButti K."/>
            <person name="Lindquist E.A."/>
            <person name="Lipzen A."/>
            <person name="Lundell T."/>
            <person name="Morin E."/>
            <person name="Murat C."/>
            <person name="Riley R."/>
            <person name="Ohm R."/>
            <person name="Sun H."/>
            <person name="Tunlid A."/>
            <person name="Henrissat B."/>
            <person name="Grigoriev I.V."/>
            <person name="Hibbett D.S."/>
            <person name="Martin F."/>
        </authorList>
    </citation>
    <scope>NUCLEOTIDE SEQUENCE [LARGE SCALE GENOMIC DNA]</scope>
    <source>
        <strain evidence="2">Marx 270</strain>
    </source>
</reference>
<proteinExistence type="predicted"/>
<organism evidence="1 2">
    <name type="scientific">Pisolithus tinctorius Marx 270</name>
    <dbReference type="NCBI Taxonomy" id="870435"/>
    <lineage>
        <taxon>Eukaryota</taxon>
        <taxon>Fungi</taxon>
        <taxon>Dikarya</taxon>
        <taxon>Basidiomycota</taxon>
        <taxon>Agaricomycotina</taxon>
        <taxon>Agaricomycetes</taxon>
        <taxon>Agaricomycetidae</taxon>
        <taxon>Boletales</taxon>
        <taxon>Sclerodermatineae</taxon>
        <taxon>Pisolithaceae</taxon>
        <taxon>Pisolithus</taxon>
    </lineage>
</organism>
<gene>
    <name evidence="1" type="ORF">M404DRAFT_993473</name>
</gene>
<accession>A0A0C3JTL4</accession>
<dbReference type="AlphaFoldDB" id="A0A0C3JTL4"/>
<protein>
    <submittedName>
        <fullName evidence="1">Uncharacterized protein</fullName>
    </submittedName>
</protein>
<evidence type="ECO:0000313" key="1">
    <source>
        <dbReference type="EMBL" id="KIO12488.1"/>
    </source>
</evidence>
<dbReference type="Proteomes" id="UP000054217">
    <property type="component" value="Unassembled WGS sequence"/>
</dbReference>
<evidence type="ECO:0000313" key="2">
    <source>
        <dbReference type="Proteomes" id="UP000054217"/>
    </source>
</evidence>
<dbReference type="HOGENOM" id="CLU_2655497_0_0_1"/>
<keyword evidence="2" id="KW-1185">Reference proteome</keyword>
<dbReference type="InParanoid" id="A0A0C3JTL4"/>
<dbReference type="EMBL" id="KN831947">
    <property type="protein sequence ID" value="KIO12488.1"/>
    <property type="molecule type" value="Genomic_DNA"/>
</dbReference>